<dbReference type="GO" id="GO:0043115">
    <property type="term" value="F:precorrin-2 dehydrogenase activity"/>
    <property type="evidence" value="ECO:0007669"/>
    <property type="project" value="UniProtKB-EC"/>
</dbReference>
<keyword evidence="6" id="KW-0175">Coiled coil</keyword>
<evidence type="ECO:0000256" key="4">
    <source>
        <dbReference type="ARBA" id="ARBA00023027"/>
    </source>
</evidence>
<reference evidence="7" key="1">
    <citation type="submission" date="2020-10" db="EMBL/GenBank/DDBJ databases">
        <authorList>
            <person name="Gilroy R."/>
        </authorList>
    </citation>
    <scope>NUCLEOTIDE SEQUENCE</scope>
    <source>
        <strain evidence="7">USAMLcec3-3695</strain>
    </source>
</reference>
<dbReference type="InterPro" id="IPR036291">
    <property type="entry name" value="NAD(P)-bd_dom_sf"/>
</dbReference>
<organism evidence="7 8">
    <name type="scientific">Candidatus Ornithomonoglobus merdipullorum</name>
    <dbReference type="NCBI Taxonomy" id="2840895"/>
    <lineage>
        <taxon>Bacteria</taxon>
        <taxon>Bacillati</taxon>
        <taxon>Bacillota</taxon>
        <taxon>Clostridia</taxon>
        <taxon>Candidatus Ornithomonoglobus</taxon>
    </lineage>
</organism>
<name>A0A9D1MCT8_9FIRM</name>
<accession>A0A9D1MCT8</accession>
<dbReference type="Gene3D" id="3.40.50.720">
    <property type="entry name" value="NAD(P)-binding Rossmann-like Domain"/>
    <property type="match status" value="1"/>
</dbReference>
<evidence type="ECO:0000313" key="7">
    <source>
        <dbReference type="EMBL" id="HIU58015.1"/>
    </source>
</evidence>
<dbReference type="GO" id="GO:0004325">
    <property type="term" value="F:ferrochelatase activity"/>
    <property type="evidence" value="ECO:0007669"/>
    <property type="project" value="InterPro"/>
</dbReference>
<dbReference type="Pfam" id="PF13241">
    <property type="entry name" value="NAD_binding_7"/>
    <property type="match status" value="1"/>
</dbReference>
<reference evidence="7" key="2">
    <citation type="journal article" date="2021" name="PeerJ">
        <title>Extensive microbial diversity within the chicken gut microbiome revealed by metagenomics and culture.</title>
        <authorList>
            <person name="Gilroy R."/>
            <person name="Ravi A."/>
            <person name="Getino M."/>
            <person name="Pursley I."/>
            <person name="Horton D.L."/>
            <person name="Alikhan N.F."/>
            <person name="Baker D."/>
            <person name="Gharbi K."/>
            <person name="Hall N."/>
            <person name="Watson M."/>
            <person name="Adriaenssens E.M."/>
            <person name="Foster-Nyarko E."/>
            <person name="Jarju S."/>
            <person name="Secka A."/>
            <person name="Antonio M."/>
            <person name="Oren A."/>
            <person name="Chaudhuri R.R."/>
            <person name="La Ragione R."/>
            <person name="Hildebrand F."/>
            <person name="Pallen M.J."/>
        </authorList>
    </citation>
    <scope>NUCLEOTIDE SEQUENCE</scope>
    <source>
        <strain evidence="7">USAMLcec3-3695</strain>
    </source>
</reference>
<evidence type="ECO:0000256" key="5">
    <source>
        <dbReference type="ARBA" id="ARBA00023244"/>
    </source>
</evidence>
<keyword evidence="3" id="KW-0560">Oxidoreductase</keyword>
<gene>
    <name evidence="7" type="ORF">IAA61_09445</name>
</gene>
<proteinExistence type="predicted"/>
<dbReference type="PANTHER" id="PTHR35330">
    <property type="entry name" value="SIROHEME BIOSYNTHESIS PROTEIN MET8"/>
    <property type="match status" value="1"/>
</dbReference>
<protein>
    <recommendedName>
        <fullName evidence="2">precorrin-2 dehydrogenase</fullName>
        <ecNumber evidence="2">1.3.1.76</ecNumber>
    </recommendedName>
</protein>
<dbReference type="InterPro" id="IPR028161">
    <property type="entry name" value="Met8-like"/>
</dbReference>
<dbReference type="Proteomes" id="UP000824109">
    <property type="component" value="Unassembled WGS sequence"/>
</dbReference>
<evidence type="ECO:0000313" key="8">
    <source>
        <dbReference type="Proteomes" id="UP000824109"/>
    </source>
</evidence>
<dbReference type="AlphaFoldDB" id="A0A9D1MCT8"/>
<dbReference type="GO" id="GO:0019354">
    <property type="term" value="P:siroheme biosynthetic process"/>
    <property type="evidence" value="ECO:0007669"/>
    <property type="project" value="InterPro"/>
</dbReference>
<evidence type="ECO:0000256" key="3">
    <source>
        <dbReference type="ARBA" id="ARBA00023002"/>
    </source>
</evidence>
<evidence type="ECO:0000256" key="1">
    <source>
        <dbReference type="ARBA" id="ARBA00005010"/>
    </source>
</evidence>
<keyword evidence="5" id="KW-0627">Porphyrin biosynthesis</keyword>
<dbReference type="PANTHER" id="PTHR35330:SF1">
    <property type="entry name" value="SIROHEME BIOSYNTHESIS PROTEIN MET8"/>
    <property type="match status" value="1"/>
</dbReference>
<dbReference type="EC" id="1.3.1.76" evidence="2"/>
<dbReference type="EMBL" id="DVNB01000096">
    <property type="protein sequence ID" value="HIU58015.1"/>
    <property type="molecule type" value="Genomic_DNA"/>
</dbReference>
<evidence type="ECO:0000256" key="2">
    <source>
        <dbReference type="ARBA" id="ARBA00012400"/>
    </source>
</evidence>
<sequence length="202" mass="21961">MAEKRCPALLRLSGRLCVIVGGGRGAAVKARSLSCAGARLRIIAESVSDEIKELDAEIIQRRCEPGDTEGAFIVFALTGNAETDEMIKNEARRGGALVGGEDILLPACAEGENITAFVSTGYPKLSAELMRDILKYDSVCGLLKRFRERVNRSPAEQDARDKLLAAAVTDEALETAVRSIEEYKEYLGRLEQELSDNIKENG</sequence>
<comment type="caution">
    <text evidence="7">The sequence shown here is derived from an EMBL/GenBank/DDBJ whole genome shotgun (WGS) entry which is preliminary data.</text>
</comment>
<feature type="coiled-coil region" evidence="6">
    <location>
        <begin position="173"/>
        <end position="200"/>
    </location>
</feature>
<evidence type="ECO:0000256" key="6">
    <source>
        <dbReference type="SAM" id="Coils"/>
    </source>
</evidence>
<comment type="pathway">
    <text evidence="1">Porphyrin-containing compound metabolism; siroheme biosynthesis; sirohydrochlorin from precorrin-2: step 1/1.</text>
</comment>
<keyword evidence="4" id="KW-0520">NAD</keyword>
<dbReference type="SUPFAM" id="SSF51735">
    <property type="entry name" value="NAD(P)-binding Rossmann-fold domains"/>
    <property type="match status" value="1"/>
</dbReference>